<accession>A0ABR3FLC1</accession>
<feature type="domain" description="RNase III" evidence="1">
    <location>
        <begin position="71"/>
        <end position="140"/>
    </location>
</feature>
<dbReference type="SUPFAM" id="SSF69065">
    <property type="entry name" value="RNase III domain-like"/>
    <property type="match status" value="1"/>
</dbReference>
<sequence>MRLFASMPRIPCHPYYSPYQSRCSTPIRRFDREPIFNPFFASHQDRLFRRVVQNEVNSAIRELAQVVPPRLTPGAQALFHNDSDYTAWRSLETSGDALQNFLVMDVIMNSIPEASVQQMTYISSVMESNETLNEYASKIDGVDRALLAGKTGANALEMVVGTLKAVE</sequence>
<organism evidence="2 3">
    <name type="scientific">Marasmius crinis-equi</name>
    <dbReference type="NCBI Taxonomy" id="585013"/>
    <lineage>
        <taxon>Eukaryota</taxon>
        <taxon>Fungi</taxon>
        <taxon>Dikarya</taxon>
        <taxon>Basidiomycota</taxon>
        <taxon>Agaricomycotina</taxon>
        <taxon>Agaricomycetes</taxon>
        <taxon>Agaricomycetidae</taxon>
        <taxon>Agaricales</taxon>
        <taxon>Marasmiineae</taxon>
        <taxon>Marasmiaceae</taxon>
        <taxon>Marasmius</taxon>
    </lineage>
</organism>
<gene>
    <name evidence="2" type="ORF">V5O48_005769</name>
</gene>
<keyword evidence="3" id="KW-1185">Reference proteome</keyword>
<dbReference type="InterPro" id="IPR036389">
    <property type="entry name" value="RNase_III_sf"/>
</dbReference>
<dbReference type="Gene3D" id="1.10.1520.10">
    <property type="entry name" value="Ribonuclease III domain"/>
    <property type="match status" value="1"/>
</dbReference>
<dbReference type="Proteomes" id="UP001465976">
    <property type="component" value="Unassembled WGS sequence"/>
</dbReference>
<proteinExistence type="predicted"/>
<dbReference type="PROSITE" id="PS50142">
    <property type="entry name" value="RNASE_3_2"/>
    <property type="match status" value="1"/>
</dbReference>
<dbReference type="EMBL" id="JBAHYK010000239">
    <property type="protein sequence ID" value="KAL0576202.1"/>
    <property type="molecule type" value="Genomic_DNA"/>
</dbReference>
<protein>
    <recommendedName>
        <fullName evidence="1">RNase III domain-containing protein</fullName>
    </recommendedName>
</protein>
<evidence type="ECO:0000259" key="1">
    <source>
        <dbReference type="PROSITE" id="PS50142"/>
    </source>
</evidence>
<name>A0ABR3FLC1_9AGAR</name>
<dbReference type="InterPro" id="IPR000999">
    <property type="entry name" value="RNase_III_dom"/>
</dbReference>
<evidence type="ECO:0000313" key="3">
    <source>
        <dbReference type="Proteomes" id="UP001465976"/>
    </source>
</evidence>
<comment type="caution">
    <text evidence="2">The sequence shown here is derived from an EMBL/GenBank/DDBJ whole genome shotgun (WGS) entry which is preliminary data.</text>
</comment>
<evidence type="ECO:0000313" key="2">
    <source>
        <dbReference type="EMBL" id="KAL0576202.1"/>
    </source>
</evidence>
<reference evidence="2 3" key="1">
    <citation type="submission" date="2024-02" db="EMBL/GenBank/DDBJ databases">
        <title>A draft genome for the cacao thread blight pathogen Marasmius crinis-equi.</title>
        <authorList>
            <person name="Cohen S.P."/>
            <person name="Baruah I.K."/>
            <person name="Amoako-Attah I."/>
            <person name="Bukari Y."/>
            <person name="Meinhardt L.W."/>
            <person name="Bailey B.A."/>
        </authorList>
    </citation>
    <scope>NUCLEOTIDE SEQUENCE [LARGE SCALE GENOMIC DNA]</scope>
    <source>
        <strain evidence="2 3">GH-76</strain>
    </source>
</reference>